<organism evidence="1 2">
    <name type="scientific">Toxoplasma gondii FOU</name>
    <dbReference type="NCBI Taxonomy" id="943167"/>
    <lineage>
        <taxon>Eukaryota</taxon>
        <taxon>Sar</taxon>
        <taxon>Alveolata</taxon>
        <taxon>Apicomplexa</taxon>
        <taxon>Conoidasida</taxon>
        <taxon>Coccidia</taxon>
        <taxon>Eucoccidiorida</taxon>
        <taxon>Eimeriorina</taxon>
        <taxon>Sarcocystidae</taxon>
        <taxon>Toxoplasma</taxon>
    </lineage>
</organism>
<accession>A0A086KQ14</accession>
<proteinExistence type="predicted"/>
<evidence type="ECO:0000313" key="1">
    <source>
        <dbReference type="EMBL" id="KFG46482.1"/>
    </source>
</evidence>
<name>A0A086KQ14_TOXGO</name>
<dbReference type="AlphaFoldDB" id="A0A086KQ14"/>
<dbReference type="VEuPathDB" id="ToxoDB:TGFOU_405020"/>
<protein>
    <submittedName>
        <fullName evidence="1">ACR, COG2135 domain protein</fullName>
    </submittedName>
</protein>
<dbReference type="Proteomes" id="UP000028838">
    <property type="component" value="Unassembled WGS sequence"/>
</dbReference>
<gene>
    <name evidence="1" type="ORF">TGFOU_405020</name>
</gene>
<comment type="caution">
    <text evidence="1">The sequence shown here is derived from an EMBL/GenBank/DDBJ whole genome shotgun (WGS) entry which is preliminary data.</text>
</comment>
<dbReference type="Gene3D" id="3.90.1680.10">
    <property type="entry name" value="SOS response associated peptidase-like"/>
    <property type="match status" value="1"/>
</dbReference>
<dbReference type="SUPFAM" id="SSF143081">
    <property type="entry name" value="BB1717-like"/>
    <property type="match status" value="1"/>
</dbReference>
<dbReference type="InterPro" id="IPR036590">
    <property type="entry name" value="SRAP-like"/>
</dbReference>
<dbReference type="EMBL" id="AEYH02001823">
    <property type="protein sequence ID" value="KFG46482.1"/>
    <property type="molecule type" value="Genomic_DNA"/>
</dbReference>
<sequence>THAPQTTGFASEDNAQWHSVLKEGEAPLLFAGLFEDDASPGGRPPATRDCSATILTMDSANTPMADIHSRWAPESPDCPEKLQRAFACDQGRSL</sequence>
<reference evidence="1 2" key="1">
    <citation type="submission" date="2014-07" db="EMBL/GenBank/DDBJ databases">
        <authorList>
            <person name="Sibley D."/>
            <person name="Venepally P."/>
            <person name="Karamycheva S."/>
            <person name="Hadjithomas M."/>
            <person name="Khan A."/>
            <person name="Brunk B."/>
            <person name="Roos D."/>
            <person name="Caler E."/>
            <person name="Lorenzi H."/>
        </authorList>
    </citation>
    <scope>NUCLEOTIDE SEQUENCE [LARGE SCALE GENOMIC DNA]</scope>
    <source>
        <strain evidence="1 2">FOU</strain>
    </source>
</reference>
<feature type="non-terminal residue" evidence="1">
    <location>
        <position position="1"/>
    </location>
</feature>
<evidence type="ECO:0000313" key="2">
    <source>
        <dbReference type="Proteomes" id="UP000028838"/>
    </source>
</evidence>